<dbReference type="Pfam" id="PF23788">
    <property type="entry name" value="EDRF1_N"/>
    <property type="match status" value="2"/>
</dbReference>
<dbReference type="Pfam" id="PF23723">
    <property type="entry name" value="TPR_EDRF1"/>
    <property type="match status" value="2"/>
</dbReference>
<evidence type="ECO:0000259" key="2">
    <source>
        <dbReference type="Pfam" id="PF23723"/>
    </source>
</evidence>
<evidence type="ECO:0008006" key="6">
    <source>
        <dbReference type="Google" id="ProtNLM"/>
    </source>
</evidence>
<protein>
    <recommendedName>
        <fullName evidence="6">Erythroid differentiation-related factor 1</fullName>
    </recommendedName>
</protein>
<evidence type="ECO:0000259" key="3">
    <source>
        <dbReference type="Pfam" id="PF23788"/>
    </source>
</evidence>
<proteinExistence type="predicted"/>
<name>A0AAD9MQU9_9ANNE</name>
<dbReference type="GO" id="GO:0045893">
    <property type="term" value="P:positive regulation of DNA-templated transcription"/>
    <property type="evidence" value="ECO:0007669"/>
    <property type="project" value="TreeGrafter"/>
</dbReference>
<dbReference type="PANTHER" id="PTHR15000:SF1">
    <property type="entry name" value="ERYTHROID DIFFERENTIATION-RELATED FACTOR 1"/>
    <property type="match status" value="1"/>
</dbReference>
<feature type="domain" description="EDRF1 TPR repeats region" evidence="2">
    <location>
        <begin position="839"/>
        <end position="1095"/>
    </location>
</feature>
<evidence type="ECO:0000313" key="4">
    <source>
        <dbReference type="EMBL" id="KAK2142075.1"/>
    </source>
</evidence>
<evidence type="ECO:0000256" key="1">
    <source>
        <dbReference type="SAM" id="MobiDB-lite"/>
    </source>
</evidence>
<organism evidence="4 5">
    <name type="scientific">Paralvinella palmiformis</name>
    <dbReference type="NCBI Taxonomy" id="53620"/>
    <lineage>
        <taxon>Eukaryota</taxon>
        <taxon>Metazoa</taxon>
        <taxon>Spiralia</taxon>
        <taxon>Lophotrochozoa</taxon>
        <taxon>Annelida</taxon>
        <taxon>Polychaeta</taxon>
        <taxon>Sedentaria</taxon>
        <taxon>Canalipalpata</taxon>
        <taxon>Terebellida</taxon>
        <taxon>Terebelliformia</taxon>
        <taxon>Alvinellidae</taxon>
        <taxon>Paralvinella</taxon>
    </lineage>
</organism>
<feature type="domain" description="EDRF1 N-terminal" evidence="3">
    <location>
        <begin position="72"/>
        <end position="252"/>
    </location>
</feature>
<evidence type="ECO:0000313" key="5">
    <source>
        <dbReference type="Proteomes" id="UP001208570"/>
    </source>
</evidence>
<feature type="domain" description="EDRF1 N-terminal" evidence="3">
    <location>
        <begin position="285"/>
        <end position="528"/>
    </location>
</feature>
<feature type="domain" description="EDRF1 TPR repeats region" evidence="2">
    <location>
        <begin position="1120"/>
        <end position="1201"/>
    </location>
</feature>
<dbReference type="EMBL" id="JAODUP010000999">
    <property type="protein sequence ID" value="KAK2142075.1"/>
    <property type="molecule type" value="Genomic_DNA"/>
</dbReference>
<dbReference type="InterPro" id="IPR056582">
    <property type="entry name" value="EDRF1_N"/>
</dbReference>
<comment type="caution">
    <text evidence="4">The sequence shown here is derived from an EMBL/GenBank/DDBJ whole genome shotgun (WGS) entry which is preliminary data.</text>
</comment>
<keyword evidence="5" id="KW-1185">Reference proteome</keyword>
<accession>A0AAD9MQU9</accession>
<gene>
    <name evidence="4" type="ORF">LSH36_999g00051</name>
</gene>
<sequence>MRVNNVGAGSCTRFSQYNKTLEYVSYSQAVVDLQKKIFSFWAELENSDHPPPPSTCLPIRTMSRRMSQINDDVKSTAIVKFAAVEMPAKFHRLQINTDLKQPPANWLQGTSKLENNLRNLTFGKGHFFSSFKIAHCYPDLTGEIDVVSDAENIKKLLKIPYSESHVSMMVHRIANTLLLDDFDIHQHLLRQQQKDWQWLRKFYYETVVESMRERIKNKMHIMKKNKSRDHLQNLNMFSKFLYYSIGSDDQQTSGQTEQCSGGDFQGAALSSTNNDMIPDLFPQMENLRPEQQRTFQWMFEDIHMLIGTDLPIFGGRTHPCISLRLRDQCTPINVLTGLDYWLDNLMCNVPEMAMCYHLDGIVKNYEVIKTEEIPKMPHSEFSPTVIKDIAQNILSFLKSNATKEGHTYWLFKGHGDEVVKLYDLTTLCGDTIDSDNVNPFTVPVGILLYRVARNMQLNHVKRKSGTIQTLLNKCLLLLDRKSHPQVVTSALFLLSDLYVPDNIHHLDNLSDTSEDSDPEDDNAQSESDLSDDQPTPVTSVDVHGLCLPESIRKSEKTKADVVRYPPVTGNVEQRCRQAIRHIAEALSCLDASLTQTTELSQRSENVQSEDVDKQAKCDPNKAIPLHYQQITKQQHQAVAIEKAALASHDPDSGDSLGREESPEPGLANQMTVFNRSLLSQGSWHSQSKALLVRKAAIAYYGLTEAMMTCEKYILAWKYITMALFCFRALEAMNAEMADRSKNLLCVILSMCGDVHLMLARHVEIVNKQRSEVNSITDEDGKLAESLNLETQQHGDPWLVPLSSRVQDNLERASTCYQITLAEAAKAPQPDDPQHTVTMVKRYGNVLNELGVFYMNLSTSVMTEQIDKQKAMKRVRELWQLSETCFYSGIEEFGKLNDSLNMALLHSNLGRLYRLCAQGVVKCLETGEDKREFSPEEAQYFTKAQDNYKEALKLIDNRSTNSQYWESINWELCTTYFTMATLLQDYAPLSTKAQEQVEREVIKLMEKALDLCRLEMSQRDNITYIYRAATIHHRLASLYHSAYRNQVDDRRIRHLRTEAERHYGMARELFSQTDNSCVLLRVQLERVALYEYQLQNSFILCSISMPLPNGAIDRRPLGLRFKSHQQTSSVIKLRTLYWTLDAMTTCHTAIESLAHQVAALGRSEGEESEDGNLREETEKLIGIFTSRLQFVGLNLVKYSSLKGLVEFAGECSLDSTTKMTPCYSLTTTHHGVNFGTKATYLISDRLGPYFKKKLVDEINERGTYFTIHNDENTTQHVKKQMDFKQSLCKREDFLEILQEKVFLIYSRWLTLSPATVRVIKHYAAVCDYFLKHLLSKEHEKNDKYHSICACLKDKNTITKLKFVTSLANICPPFLKLFQTEGLVVHILHDECGSLVRRVFGRYLKADMLNKKIKEVDYKKGDNQIPNSEVKHGTTASEKMPPELEIKTMREFYVTVSRKKAVSSSSLFSQSARCKEIYALILKGTPGYGDDLVNRCRKLSETLSQIDQLWTEEMRSSFDEKADRSLTKTTERR</sequence>
<feature type="compositionally biased region" description="Acidic residues" evidence="1">
    <location>
        <begin position="512"/>
        <end position="531"/>
    </location>
</feature>
<dbReference type="InterPro" id="IPR056583">
    <property type="entry name" value="EDRF1_TPR"/>
</dbReference>
<dbReference type="Proteomes" id="UP001208570">
    <property type="component" value="Unassembled WGS sequence"/>
</dbReference>
<reference evidence="4" key="1">
    <citation type="journal article" date="2023" name="Mol. Biol. Evol.">
        <title>Third-Generation Sequencing Reveals the Adaptive Role of the Epigenome in Three Deep-Sea Polychaetes.</title>
        <authorList>
            <person name="Perez M."/>
            <person name="Aroh O."/>
            <person name="Sun Y."/>
            <person name="Lan Y."/>
            <person name="Juniper S.K."/>
            <person name="Young C.R."/>
            <person name="Angers B."/>
            <person name="Qian P.Y."/>
        </authorList>
    </citation>
    <scope>NUCLEOTIDE SEQUENCE</scope>
    <source>
        <strain evidence="4">P08H-3</strain>
    </source>
</reference>
<feature type="region of interest" description="Disordered" evidence="1">
    <location>
        <begin position="508"/>
        <end position="541"/>
    </location>
</feature>
<dbReference type="PANTHER" id="PTHR15000">
    <property type="entry name" value="ERYTHROID DIFFERENTIATION-RELATED FACTOR 1"/>
    <property type="match status" value="1"/>
</dbReference>